<proteinExistence type="predicted"/>
<sequence length="39" mass="4327">IRPWQFNIGLSSRQNHRLTVSVAVSPAAPPEEYRAIGAH</sequence>
<feature type="non-terminal residue" evidence="1">
    <location>
        <position position="1"/>
    </location>
</feature>
<reference evidence="1" key="1">
    <citation type="submission" date="2014-05" db="EMBL/GenBank/DDBJ databases">
        <title>The transcriptome of the halophilic microalga Tetraselmis sp. GSL018 isolated from the Great Salt Lake, Utah.</title>
        <authorList>
            <person name="Jinkerson R.E."/>
            <person name="D'Adamo S."/>
            <person name="Posewitz M.C."/>
        </authorList>
    </citation>
    <scope>NUCLEOTIDE SEQUENCE</scope>
    <source>
        <strain evidence="1">GSL018</strain>
    </source>
</reference>
<accession>A0A061RQC3</accession>
<dbReference type="AlphaFoldDB" id="A0A061RQC3"/>
<dbReference type="EMBL" id="GBEZ01012944">
    <property type="protein sequence ID" value="JAC72994.1"/>
    <property type="molecule type" value="Transcribed_RNA"/>
</dbReference>
<gene>
    <name evidence="1" type="ORF">TSPGSL018_29997</name>
</gene>
<name>A0A061RQC3_9CHLO</name>
<evidence type="ECO:0000313" key="1">
    <source>
        <dbReference type="EMBL" id="JAC72994.1"/>
    </source>
</evidence>
<organism evidence="1">
    <name type="scientific">Tetraselmis sp. GSL018</name>
    <dbReference type="NCBI Taxonomy" id="582737"/>
    <lineage>
        <taxon>Eukaryota</taxon>
        <taxon>Viridiplantae</taxon>
        <taxon>Chlorophyta</taxon>
        <taxon>core chlorophytes</taxon>
        <taxon>Chlorodendrophyceae</taxon>
        <taxon>Chlorodendrales</taxon>
        <taxon>Chlorodendraceae</taxon>
        <taxon>Tetraselmis</taxon>
    </lineage>
</organism>
<protein>
    <submittedName>
        <fullName evidence="1">Uncharacterized protein</fullName>
    </submittedName>
</protein>